<dbReference type="STRING" id="1188319.OYT1_00570"/>
<dbReference type="InterPro" id="IPR027467">
    <property type="entry name" value="MopterinOxRdtase_cofactor_BS"/>
</dbReference>
<dbReference type="CDD" id="cd02791">
    <property type="entry name" value="MopB_CT_Nitrate-R-NapA-like"/>
    <property type="match status" value="1"/>
</dbReference>
<dbReference type="Gene3D" id="2.20.25.90">
    <property type="entry name" value="ADC-like domains"/>
    <property type="match status" value="1"/>
</dbReference>
<dbReference type="FunFam" id="3.40.228.10:FF:000002">
    <property type="entry name" value="Formate dehydrogenase subunit alpha"/>
    <property type="match status" value="1"/>
</dbReference>
<keyword evidence="9" id="KW-0411">Iron-sulfur</keyword>
<evidence type="ECO:0000256" key="4">
    <source>
        <dbReference type="ARBA" id="ARBA00022485"/>
    </source>
</evidence>
<dbReference type="Proteomes" id="UP000033070">
    <property type="component" value="Chromosome"/>
</dbReference>
<dbReference type="Gene3D" id="1.10.10.1100">
    <property type="entry name" value="BFD-like [2Fe-2S]-binding domain"/>
    <property type="match status" value="1"/>
</dbReference>
<organism evidence="12 13">
    <name type="scientific">Ferriphaselus amnicola</name>
    <dbReference type="NCBI Taxonomy" id="1188319"/>
    <lineage>
        <taxon>Bacteria</taxon>
        <taxon>Pseudomonadati</taxon>
        <taxon>Pseudomonadota</taxon>
        <taxon>Betaproteobacteria</taxon>
        <taxon>Nitrosomonadales</taxon>
        <taxon>Gallionellaceae</taxon>
        <taxon>Ferriphaselus</taxon>
    </lineage>
</organism>
<dbReference type="InterPro" id="IPR009010">
    <property type="entry name" value="Asp_de-COase-like_dom_sf"/>
</dbReference>
<keyword evidence="10" id="KW-0534">Nitrate assimilation</keyword>
<keyword evidence="13" id="KW-1185">Reference proteome</keyword>
<dbReference type="Pfam" id="PF01568">
    <property type="entry name" value="Molydop_binding"/>
    <property type="match status" value="1"/>
</dbReference>
<dbReference type="InterPro" id="IPR006657">
    <property type="entry name" value="MoPterin_dinucl-bd_dom"/>
</dbReference>
<dbReference type="Pfam" id="PF04879">
    <property type="entry name" value="Molybdop_Fe4S4"/>
    <property type="match status" value="1"/>
</dbReference>
<evidence type="ECO:0000256" key="9">
    <source>
        <dbReference type="ARBA" id="ARBA00023014"/>
    </source>
</evidence>
<name>A0A2Z6G8H5_9PROT</name>
<dbReference type="Gene3D" id="3.40.228.10">
    <property type="entry name" value="Dimethylsulfoxide Reductase, domain 2"/>
    <property type="match status" value="1"/>
</dbReference>
<keyword evidence="7" id="KW-0560">Oxidoreductase</keyword>
<dbReference type="PANTHER" id="PTHR43105:SF9">
    <property type="entry name" value="NADPH-FE(3+) OXIDOREDUCTASE SUBUNIT ALPHA"/>
    <property type="match status" value="1"/>
</dbReference>
<evidence type="ECO:0000313" key="12">
    <source>
        <dbReference type="EMBL" id="BBE49758.1"/>
    </source>
</evidence>
<dbReference type="GO" id="GO:0016491">
    <property type="term" value="F:oxidoreductase activity"/>
    <property type="evidence" value="ECO:0007669"/>
    <property type="project" value="UniProtKB-KW"/>
</dbReference>
<dbReference type="GO" id="GO:0042128">
    <property type="term" value="P:nitrate assimilation"/>
    <property type="evidence" value="ECO:0007669"/>
    <property type="project" value="UniProtKB-KW"/>
</dbReference>
<evidence type="ECO:0000256" key="10">
    <source>
        <dbReference type="ARBA" id="ARBA00023063"/>
    </source>
</evidence>
<feature type="domain" description="4Fe-4S Mo/W bis-MGD-type" evidence="11">
    <location>
        <begin position="7"/>
        <end position="63"/>
    </location>
</feature>
<proteinExistence type="inferred from homology"/>
<evidence type="ECO:0000259" key="11">
    <source>
        <dbReference type="PROSITE" id="PS51669"/>
    </source>
</evidence>
<dbReference type="CDD" id="cd02754">
    <property type="entry name" value="MopB_Nitrate-R-NapA-like"/>
    <property type="match status" value="1"/>
</dbReference>
<evidence type="ECO:0000256" key="8">
    <source>
        <dbReference type="ARBA" id="ARBA00023004"/>
    </source>
</evidence>
<dbReference type="GO" id="GO:0043546">
    <property type="term" value="F:molybdopterin cofactor binding"/>
    <property type="evidence" value="ECO:0007669"/>
    <property type="project" value="InterPro"/>
</dbReference>
<keyword evidence="8" id="KW-0408">Iron</keyword>
<evidence type="ECO:0000313" key="13">
    <source>
        <dbReference type="Proteomes" id="UP000033070"/>
    </source>
</evidence>
<sequence>MNKQSWPRETRSTCCYCGVGCGVIIESDVEHISGVRGDPAHPANFGKLCSKGSTLHLTARPEQRLLQPELRIGRADPRLPVDWDSALDHAAERFADIIATHGPDAVAFYISGQLLTEDYYVFNKLAKGLIGTNNVDSNSRLCMSSAVSAYKLTLGADAPPGCYDDIAHAGCVFIAGSNTAFAHPILFRRIEDARKANPKQKLIVVDPRRTDTAQAADLHLAIQPGSDVMLFNAMLHVMIWEGWCDEAYIAAHTENFAAVRQAVQAATPQVAAERCGISVADIVQAARWFASGPTLSLYCQGLNQSAHGTDKNATLINLHLATGQIGKPGAAPLSLTGQPNAMGGREVGGMANLLSGHRDLANPQHRAEVAALWSVPSIPERPGKTAVELFDALHCGEIKAVWIACTNPAHSLPDAQKVREALAHAEFVVVQEAFRDTDTVPFVDLLLPASTWGEKDGTVTNSERRISRVRAAVPPPGEARHDWQIAAEFGQRLAQRLGKSALLGYPDTETIFNEHRASTAKRDLDISGLSYALLEEAGPQQWPLPASANAGTARLYADGRYPTPSGKARFHAATDLPLAEDTDARYPLHLNTGRLRDQWHGMSRTGKTGRLFSHVDEPLLSMHTADMAERQLANGDIIEVTSRRGALVLRVSTSTEMSTGQAFLPMHWGEQFMRGLGANALIEGATDPHSKQPELKHAAVQVSKLELPWQVIGMVCGDTLARLRPLLPHFRYANVGLYGREHELSVFRAAHETAVDATLLAELDVALNLDAATMSYHDAKRGISKKARIEHGKLRAVRLTGETLARDWLKELMASDADATALRPWLLAPVSAPPAGQHARGRIVCNCLDVSENEINTQLAQGGGLPVLQEKLRCGTQCGSCLPELKRLAASNFKRSGA</sequence>
<dbReference type="InterPro" id="IPR006656">
    <property type="entry name" value="Mopterin_OxRdtase"/>
</dbReference>
<evidence type="ECO:0000256" key="6">
    <source>
        <dbReference type="ARBA" id="ARBA00022723"/>
    </source>
</evidence>
<evidence type="ECO:0000256" key="5">
    <source>
        <dbReference type="ARBA" id="ARBA00022505"/>
    </source>
</evidence>
<dbReference type="InterPro" id="IPR050123">
    <property type="entry name" value="Prok_molybdopt-oxidoreductase"/>
</dbReference>
<evidence type="ECO:0000256" key="1">
    <source>
        <dbReference type="ARBA" id="ARBA00001942"/>
    </source>
</evidence>
<dbReference type="Gene3D" id="2.40.40.20">
    <property type="match status" value="1"/>
</dbReference>
<accession>A0A2Z6G8H5</accession>
<dbReference type="InterPro" id="IPR041957">
    <property type="entry name" value="CT_Nitrate-R-NapA-like"/>
</dbReference>
<evidence type="ECO:0000256" key="3">
    <source>
        <dbReference type="ARBA" id="ARBA00008747"/>
    </source>
</evidence>
<keyword evidence="6" id="KW-0479">Metal-binding</keyword>
<dbReference type="PROSITE" id="PS00551">
    <property type="entry name" value="MOLYBDOPTERIN_PROK_1"/>
    <property type="match status" value="1"/>
</dbReference>
<dbReference type="SUPFAM" id="SSF50692">
    <property type="entry name" value="ADC-like"/>
    <property type="match status" value="1"/>
</dbReference>
<dbReference type="Pfam" id="PF00384">
    <property type="entry name" value="Molybdopterin"/>
    <property type="match status" value="1"/>
</dbReference>
<evidence type="ECO:0000256" key="7">
    <source>
        <dbReference type="ARBA" id="ARBA00023002"/>
    </source>
</evidence>
<dbReference type="SUPFAM" id="SSF53706">
    <property type="entry name" value="Formate dehydrogenase/DMSO reductase, domains 1-3"/>
    <property type="match status" value="1"/>
</dbReference>
<dbReference type="GO" id="GO:0045333">
    <property type="term" value="P:cellular respiration"/>
    <property type="evidence" value="ECO:0007669"/>
    <property type="project" value="UniProtKB-ARBA"/>
</dbReference>
<keyword evidence="4" id="KW-0004">4Fe-4S</keyword>
<dbReference type="GO" id="GO:1990204">
    <property type="term" value="C:oxidoreductase complex"/>
    <property type="evidence" value="ECO:0007669"/>
    <property type="project" value="UniProtKB-ARBA"/>
</dbReference>
<dbReference type="OrthoDB" id="7376058at2"/>
<comment type="cofactor">
    <cofactor evidence="1">
        <name>Mo-bis(molybdopterin guanine dinucleotide)</name>
        <dbReference type="ChEBI" id="CHEBI:60539"/>
    </cofactor>
</comment>
<gene>
    <name evidence="12" type="ORF">OYT1_ch0183</name>
</gene>
<dbReference type="GO" id="GO:0046872">
    <property type="term" value="F:metal ion binding"/>
    <property type="evidence" value="ECO:0007669"/>
    <property type="project" value="UniProtKB-KW"/>
</dbReference>
<dbReference type="InterPro" id="IPR041854">
    <property type="entry name" value="BFD-like_2Fe2S-bd_dom_sf"/>
</dbReference>
<dbReference type="Gene3D" id="3.40.50.740">
    <property type="match status" value="1"/>
</dbReference>
<dbReference type="InterPro" id="IPR006963">
    <property type="entry name" value="Mopterin_OxRdtase_4Fe-4S_dom"/>
</dbReference>
<dbReference type="SMART" id="SM00926">
    <property type="entry name" value="Molybdop_Fe4S4"/>
    <property type="match status" value="1"/>
</dbReference>
<dbReference type="PROSITE" id="PS51669">
    <property type="entry name" value="4FE4S_MOW_BIS_MGD"/>
    <property type="match status" value="1"/>
</dbReference>
<dbReference type="Pfam" id="PF04324">
    <property type="entry name" value="Fer2_BFD"/>
    <property type="match status" value="1"/>
</dbReference>
<dbReference type="AlphaFoldDB" id="A0A2Z6G8H5"/>
<dbReference type="EMBL" id="AP018738">
    <property type="protein sequence ID" value="BBE49758.1"/>
    <property type="molecule type" value="Genomic_DNA"/>
</dbReference>
<dbReference type="GO" id="GO:0051539">
    <property type="term" value="F:4 iron, 4 sulfur cluster binding"/>
    <property type="evidence" value="ECO:0007669"/>
    <property type="project" value="UniProtKB-KW"/>
</dbReference>
<dbReference type="InterPro" id="IPR007419">
    <property type="entry name" value="BFD-like_2Fe2S-bd_dom"/>
</dbReference>
<comment type="similarity">
    <text evidence="3">Belongs to the prokaryotic molybdopterin-containing oxidoreductase family. NasA/NapA/NarB subfamily.</text>
</comment>
<dbReference type="RefSeq" id="WP_062625780.1">
    <property type="nucleotide sequence ID" value="NZ_AP018738.1"/>
</dbReference>
<evidence type="ECO:0000256" key="2">
    <source>
        <dbReference type="ARBA" id="ARBA00001966"/>
    </source>
</evidence>
<dbReference type="PANTHER" id="PTHR43105">
    <property type="entry name" value="RESPIRATORY NITRATE REDUCTASE"/>
    <property type="match status" value="1"/>
</dbReference>
<comment type="cofactor">
    <cofactor evidence="2">
        <name>[4Fe-4S] cluster</name>
        <dbReference type="ChEBI" id="CHEBI:49883"/>
    </cofactor>
</comment>
<reference evidence="12 13" key="1">
    <citation type="submission" date="2018-06" db="EMBL/GenBank/DDBJ databases">
        <title>OYT1 Genome Sequencing.</title>
        <authorList>
            <person name="Kato S."/>
            <person name="Itoh T."/>
            <person name="Ohkuma M."/>
        </authorList>
    </citation>
    <scope>NUCLEOTIDE SEQUENCE [LARGE SCALE GENOMIC DNA]</scope>
    <source>
        <strain evidence="12 13">OYT1</strain>
    </source>
</reference>
<dbReference type="GO" id="GO:0016020">
    <property type="term" value="C:membrane"/>
    <property type="evidence" value="ECO:0007669"/>
    <property type="project" value="TreeGrafter"/>
</dbReference>
<dbReference type="KEGG" id="fam:OYT1_ch0183"/>
<keyword evidence="5" id="KW-0500">Molybdenum</keyword>
<protein>
    <submittedName>
        <fullName evidence="12">Nitrate reductase</fullName>
    </submittedName>
</protein>